<proteinExistence type="inferred from homology"/>
<keyword evidence="4" id="KW-0233">DNA recombination</keyword>
<dbReference type="Pfam" id="PF02899">
    <property type="entry name" value="Phage_int_SAM_1"/>
    <property type="match status" value="1"/>
</dbReference>
<evidence type="ECO:0000256" key="5">
    <source>
        <dbReference type="PROSITE-ProRule" id="PRU01248"/>
    </source>
</evidence>
<reference evidence="8 9" key="1">
    <citation type="journal article" date="2016" name="Nat. Commun.">
        <title>Thousands of microbial genomes shed light on interconnected biogeochemical processes in an aquifer system.</title>
        <authorList>
            <person name="Anantharaman K."/>
            <person name="Brown C.T."/>
            <person name="Hug L.A."/>
            <person name="Sharon I."/>
            <person name="Castelle C.J."/>
            <person name="Probst A.J."/>
            <person name="Thomas B.C."/>
            <person name="Singh A."/>
            <person name="Wilkins M.J."/>
            <person name="Karaoz U."/>
            <person name="Brodie E.L."/>
            <person name="Williams K.H."/>
            <person name="Hubbard S.S."/>
            <person name="Banfield J.F."/>
        </authorList>
    </citation>
    <scope>NUCLEOTIDE SEQUENCE [LARGE SCALE GENOMIC DNA]</scope>
</reference>
<keyword evidence="2" id="KW-0229">DNA integration</keyword>
<evidence type="ECO:0000256" key="1">
    <source>
        <dbReference type="ARBA" id="ARBA00008857"/>
    </source>
</evidence>
<dbReference type="Gene3D" id="1.10.150.130">
    <property type="match status" value="1"/>
</dbReference>
<dbReference type="Gene3D" id="1.10.443.10">
    <property type="entry name" value="Intergrase catalytic core"/>
    <property type="match status" value="1"/>
</dbReference>
<evidence type="ECO:0000259" key="6">
    <source>
        <dbReference type="PROSITE" id="PS51898"/>
    </source>
</evidence>
<feature type="domain" description="Tyr recombinase" evidence="6">
    <location>
        <begin position="130"/>
        <end position="309"/>
    </location>
</feature>
<name>A0A1F4UJY9_UNCKA</name>
<dbReference type="InterPro" id="IPR002104">
    <property type="entry name" value="Integrase_catalytic"/>
</dbReference>
<sequence>MTYRKLRCKAVSTINLPHKLNTMIELKIAHKEFVDHLKGLNRSESTLIAYGKDIEQLVDYLEKNGLGKVNEIEISHLEAFMQKLQNENYTLKSISRKTNSTKTFFKYLLDKNHIEKNVADLLKHPKVEIKAPRILSKLEYRALRDAARDDLRTYAIIETLLQTGITISELATMKMEYTNLESTPGNLFVPTKNNKTSRNIPLNRAVVDALKKYIEEERPKITEAKYVFITKTGKPLLIRNIRSTVQRFYALAGVENAKVNDLRHTFVAHHLANGTNLLQVSKIAGHMRISTTERYLEYIQRETQEEKTELGIL</sequence>
<accession>A0A1F4UJY9</accession>
<dbReference type="SUPFAM" id="SSF56349">
    <property type="entry name" value="DNA breaking-rejoining enzymes"/>
    <property type="match status" value="1"/>
</dbReference>
<dbReference type="EMBL" id="MEUV01000045">
    <property type="protein sequence ID" value="OGC45281.1"/>
    <property type="molecule type" value="Genomic_DNA"/>
</dbReference>
<dbReference type="PROSITE" id="PS51900">
    <property type="entry name" value="CB"/>
    <property type="match status" value="1"/>
</dbReference>
<keyword evidence="3 5" id="KW-0238">DNA-binding</keyword>
<dbReference type="PANTHER" id="PTHR30349">
    <property type="entry name" value="PHAGE INTEGRASE-RELATED"/>
    <property type="match status" value="1"/>
</dbReference>
<dbReference type="GO" id="GO:0003677">
    <property type="term" value="F:DNA binding"/>
    <property type="evidence" value="ECO:0007669"/>
    <property type="project" value="UniProtKB-UniRule"/>
</dbReference>
<dbReference type="InterPro" id="IPR011010">
    <property type="entry name" value="DNA_brk_join_enz"/>
</dbReference>
<dbReference type="InterPro" id="IPR004107">
    <property type="entry name" value="Integrase_SAM-like_N"/>
</dbReference>
<protein>
    <recommendedName>
        <fullName evidence="10">Tyrosine recombinase XerC</fullName>
    </recommendedName>
</protein>
<dbReference type="InterPro" id="IPR044068">
    <property type="entry name" value="CB"/>
</dbReference>
<dbReference type="GO" id="GO:0006310">
    <property type="term" value="P:DNA recombination"/>
    <property type="evidence" value="ECO:0007669"/>
    <property type="project" value="UniProtKB-KW"/>
</dbReference>
<dbReference type="Pfam" id="PF00589">
    <property type="entry name" value="Phage_integrase"/>
    <property type="match status" value="1"/>
</dbReference>
<evidence type="ECO:0000256" key="3">
    <source>
        <dbReference type="ARBA" id="ARBA00023125"/>
    </source>
</evidence>
<feature type="domain" description="Core-binding (CB)" evidence="7">
    <location>
        <begin position="24"/>
        <end position="109"/>
    </location>
</feature>
<dbReference type="InterPro" id="IPR013762">
    <property type="entry name" value="Integrase-like_cat_sf"/>
</dbReference>
<gene>
    <name evidence="8" type="ORF">A2V49_01655</name>
</gene>
<evidence type="ECO:0000256" key="4">
    <source>
        <dbReference type="ARBA" id="ARBA00023172"/>
    </source>
</evidence>
<dbReference type="GO" id="GO:0015074">
    <property type="term" value="P:DNA integration"/>
    <property type="evidence" value="ECO:0007669"/>
    <property type="project" value="UniProtKB-KW"/>
</dbReference>
<dbReference type="PROSITE" id="PS51898">
    <property type="entry name" value="TYR_RECOMBINASE"/>
    <property type="match status" value="1"/>
</dbReference>
<dbReference type="AlphaFoldDB" id="A0A1F4UJY9"/>
<evidence type="ECO:0000313" key="9">
    <source>
        <dbReference type="Proteomes" id="UP000178615"/>
    </source>
</evidence>
<dbReference type="InterPro" id="IPR010998">
    <property type="entry name" value="Integrase_recombinase_N"/>
</dbReference>
<comment type="caution">
    <text evidence="8">The sequence shown here is derived from an EMBL/GenBank/DDBJ whole genome shotgun (WGS) entry which is preliminary data.</text>
</comment>
<organism evidence="8 9">
    <name type="scientific">candidate division WWE3 bacterium RBG_19FT_COMBO_34_6</name>
    <dbReference type="NCBI Taxonomy" id="1802612"/>
    <lineage>
        <taxon>Bacteria</taxon>
        <taxon>Katanobacteria</taxon>
    </lineage>
</organism>
<evidence type="ECO:0000259" key="7">
    <source>
        <dbReference type="PROSITE" id="PS51900"/>
    </source>
</evidence>
<dbReference type="InterPro" id="IPR050090">
    <property type="entry name" value="Tyrosine_recombinase_XerCD"/>
</dbReference>
<comment type="similarity">
    <text evidence="1">Belongs to the 'phage' integrase family.</text>
</comment>
<evidence type="ECO:0000256" key="2">
    <source>
        <dbReference type="ARBA" id="ARBA00022908"/>
    </source>
</evidence>
<evidence type="ECO:0008006" key="10">
    <source>
        <dbReference type="Google" id="ProtNLM"/>
    </source>
</evidence>
<dbReference type="Proteomes" id="UP000178615">
    <property type="component" value="Unassembled WGS sequence"/>
</dbReference>
<evidence type="ECO:0000313" key="8">
    <source>
        <dbReference type="EMBL" id="OGC45281.1"/>
    </source>
</evidence>
<dbReference type="PANTHER" id="PTHR30349:SF41">
    <property type="entry name" value="INTEGRASE_RECOMBINASE PROTEIN MJ0367-RELATED"/>
    <property type="match status" value="1"/>
</dbReference>